<dbReference type="RefSeq" id="WP_248254766.1">
    <property type="nucleotide sequence ID" value="NZ_JAIWJX010000003.1"/>
</dbReference>
<keyword evidence="3" id="KW-0732">Signal</keyword>
<organism evidence="5 6">
    <name type="scientific">Fictibacillus marinisediminis</name>
    <dbReference type="NCBI Taxonomy" id="2878389"/>
    <lineage>
        <taxon>Bacteria</taxon>
        <taxon>Bacillati</taxon>
        <taxon>Bacillota</taxon>
        <taxon>Bacilli</taxon>
        <taxon>Bacillales</taxon>
        <taxon>Fictibacillaceae</taxon>
        <taxon>Fictibacillus</taxon>
    </lineage>
</organism>
<evidence type="ECO:0000313" key="6">
    <source>
        <dbReference type="Proteomes" id="UP001139011"/>
    </source>
</evidence>
<evidence type="ECO:0000256" key="2">
    <source>
        <dbReference type="SAM" id="Phobius"/>
    </source>
</evidence>
<evidence type="ECO:0000313" key="5">
    <source>
        <dbReference type="EMBL" id="MCK6259395.1"/>
    </source>
</evidence>
<dbReference type="PROSITE" id="PS50853">
    <property type="entry name" value="FN3"/>
    <property type="match status" value="2"/>
</dbReference>
<evidence type="ECO:0000256" key="1">
    <source>
        <dbReference type="SAM" id="MobiDB-lite"/>
    </source>
</evidence>
<feature type="compositionally biased region" description="Basic and acidic residues" evidence="1">
    <location>
        <begin position="711"/>
        <end position="778"/>
    </location>
</feature>
<dbReference type="InterPro" id="IPR036116">
    <property type="entry name" value="FN3_sf"/>
</dbReference>
<feature type="transmembrane region" description="Helical" evidence="2">
    <location>
        <begin position="676"/>
        <end position="693"/>
    </location>
</feature>
<feature type="domain" description="Fibronectin type-III" evidence="4">
    <location>
        <begin position="371"/>
        <end position="459"/>
    </location>
</feature>
<feature type="chain" id="PRO_5040874840" description="Fibronectin type-III domain-containing protein" evidence="3">
    <location>
        <begin position="30"/>
        <end position="818"/>
    </location>
</feature>
<comment type="caution">
    <text evidence="5">The sequence shown here is derived from an EMBL/GenBank/DDBJ whole genome shotgun (WGS) entry which is preliminary data.</text>
</comment>
<dbReference type="CDD" id="cd00063">
    <property type="entry name" value="FN3"/>
    <property type="match status" value="2"/>
</dbReference>
<keyword evidence="2" id="KW-0472">Membrane</keyword>
<evidence type="ECO:0000259" key="4">
    <source>
        <dbReference type="PROSITE" id="PS50853"/>
    </source>
</evidence>
<dbReference type="SMART" id="SM00060">
    <property type="entry name" value="FN3"/>
    <property type="match status" value="3"/>
</dbReference>
<dbReference type="EMBL" id="JAIWJX010000003">
    <property type="protein sequence ID" value="MCK6259395.1"/>
    <property type="molecule type" value="Genomic_DNA"/>
</dbReference>
<feature type="region of interest" description="Disordered" evidence="1">
    <location>
        <begin position="711"/>
        <end position="818"/>
    </location>
</feature>
<dbReference type="Proteomes" id="UP001139011">
    <property type="component" value="Unassembled WGS sequence"/>
</dbReference>
<dbReference type="SUPFAM" id="SSF49265">
    <property type="entry name" value="Fibronectin type III"/>
    <property type="match status" value="1"/>
</dbReference>
<dbReference type="InterPro" id="IPR003961">
    <property type="entry name" value="FN3_dom"/>
</dbReference>
<feature type="signal peptide" evidence="3">
    <location>
        <begin position="1"/>
        <end position="29"/>
    </location>
</feature>
<feature type="domain" description="Fibronectin type-III" evidence="4">
    <location>
        <begin position="278"/>
        <end position="368"/>
    </location>
</feature>
<feature type="compositionally biased region" description="Basic and acidic residues" evidence="1">
    <location>
        <begin position="786"/>
        <end position="818"/>
    </location>
</feature>
<dbReference type="Pfam" id="PF00041">
    <property type="entry name" value="fn3"/>
    <property type="match status" value="1"/>
</dbReference>
<dbReference type="Gene3D" id="2.60.40.10">
    <property type="entry name" value="Immunoglobulins"/>
    <property type="match status" value="3"/>
</dbReference>
<evidence type="ECO:0000256" key="3">
    <source>
        <dbReference type="SAM" id="SignalP"/>
    </source>
</evidence>
<gene>
    <name evidence="5" type="ORF">LCY76_22750</name>
</gene>
<dbReference type="InterPro" id="IPR013783">
    <property type="entry name" value="Ig-like_fold"/>
</dbReference>
<name>A0A9X1XI66_9BACL</name>
<keyword evidence="2" id="KW-1133">Transmembrane helix</keyword>
<accession>A0A9X1XI66</accession>
<reference evidence="5" key="1">
    <citation type="submission" date="2021-09" db="EMBL/GenBank/DDBJ databases">
        <title>Genome analysis of Fictibacillus sp. KIGAM418 isolated from marine sediment.</title>
        <authorList>
            <person name="Seo M.-J."/>
            <person name="Cho E.-S."/>
            <person name="Hwang C.Y."/>
        </authorList>
    </citation>
    <scope>NUCLEOTIDE SEQUENCE</scope>
    <source>
        <strain evidence="5">KIGAM418</strain>
    </source>
</reference>
<sequence length="818" mass="89937">MIKSQKKVSLLLILAIVLSFFPTGLKALAADKTTSDLLSGKNMNLGSSQNGSELGTTNLITDNDPATYYQRAVTGNTSYISYSFPALVDIESISLKMDVISGNSPSVYLYYGNGGMALNKSVSGNFSGIIPGSLAGAIKNLVILIPSNTAVKVYDLKITGSSTDPVITLPKNANDFVLIEARNEPGDKVTFTWKTDGTFNQGKIQINGYMGGNYPLSSGGFATETVTITDDNFNATRDSFFKNDMIALKMSGPYTGSLYSVAINGKYVGMAEYKDTTPPADIKNLNTTKITDSGASFSWTEPTDTDFNSVQIYRNGTLIKEVYKGTSTFSDSGLSASTNYTYKFKAVDKSGNASAGVEASIKTNVPPDTTPPANVTNLEGIPTEDTITLSWKNPPDYDFAKVKIYEDGIYTKTVTAEEAPKAFFDGLKPETSYTFKVTSLDDVGNESLGASITVKTLAVPELTDISDLSATSKYDRVRLSWKLPESKYFHHVKIYRKENKSSSPSLFGEVFGGEKVYAADTADGYTPYFETDGTYWVDLTVKPDTEYKYKLTAIDTRSHETKGLEVTVKTPAEVPPVMDGVDFSEDKTTGDYTITWDKPTTGKVKILVGGTEYKQVSADLGKYTIPKSDLKYDSFGSPDVKVQAVSDSGLESSIESPKGSIDSVSVTDLIKTGNGLLWYVAPLILLALSFLLVPKLRRLIIGSFKGMRTKEGSAKIVERRTDQKETKEEKEPRERQLHQGREFNKKVDRMERPVKAEKVVKTTEEKRNRKTEPKIDRRATKRRGVRVREARKAKEPREARRSPREPRTTREPRKGRGA</sequence>
<keyword evidence="6" id="KW-1185">Reference proteome</keyword>
<protein>
    <recommendedName>
        <fullName evidence="4">Fibronectin type-III domain-containing protein</fullName>
    </recommendedName>
</protein>
<dbReference type="AlphaFoldDB" id="A0A9X1XI66"/>
<keyword evidence="2" id="KW-0812">Transmembrane</keyword>
<proteinExistence type="predicted"/>